<dbReference type="GO" id="GO:0016192">
    <property type="term" value="P:vesicle-mediated transport"/>
    <property type="evidence" value="ECO:0007669"/>
    <property type="project" value="UniProtKB-UniRule"/>
</dbReference>
<dbReference type="InterPro" id="IPR029063">
    <property type="entry name" value="SAM-dependent_MTases_sf"/>
</dbReference>
<dbReference type="Pfam" id="PF13847">
    <property type="entry name" value="Methyltransf_31"/>
    <property type="match status" value="1"/>
</dbReference>
<dbReference type="InterPro" id="IPR025714">
    <property type="entry name" value="Methyltranfer_dom"/>
</dbReference>
<keyword evidence="6 7" id="KW-0949">S-adenosyl-L-methionine</keyword>
<dbReference type="InterPro" id="IPR026635">
    <property type="entry name" value="Efm4/METTL10"/>
</dbReference>
<accession>A0A7G3ZFP8</accession>
<comment type="similarity">
    <text evidence="7">Belongs to the class I-like SAM-binding methyltransferase superfamily. EFM4 family.</text>
</comment>
<keyword evidence="5 7" id="KW-0808">Transferase</keyword>
<dbReference type="PANTHER" id="PTHR12843">
    <property type="entry name" value="PROTEIN-LYSINE N-METHYLTRANSFERASE METTL10"/>
    <property type="match status" value="1"/>
</dbReference>
<dbReference type="EMBL" id="CP059248">
    <property type="protein sequence ID" value="QLL32334.1"/>
    <property type="molecule type" value="Genomic_DNA"/>
</dbReference>
<dbReference type="Gene3D" id="3.40.50.150">
    <property type="entry name" value="Vaccinia Virus protein VP39"/>
    <property type="match status" value="1"/>
</dbReference>
<evidence type="ECO:0000313" key="10">
    <source>
        <dbReference type="Proteomes" id="UP000515788"/>
    </source>
</evidence>
<gene>
    <name evidence="7" type="primary">EFM4</name>
    <name evidence="9" type="ORF">HG536_0C05030</name>
</gene>
<dbReference type="AlphaFoldDB" id="A0A7G3ZFP8"/>
<dbReference type="GO" id="GO:0032259">
    <property type="term" value="P:methylation"/>
    <property type="evidence" value="ECO:0007669"/>
    <property type="project" value="UniProtKB-KW"/>
</dbReference>
<feature type="domain" description="Methyltransferase" evidence="8">
    <location>
        <begin position="95"/>
        <end position="228"/>
    </location>
</feature>
<name>A0A7G3ZFP8_9SACH</name>
<dbReference type="HAMAP" id="MF_03188">
    <property type="entry name" value="Methyltr_EFM4"/>
    <property type="match status" value="1"/>
</dbReference>
<keyword evidence="3 7" id="KW-0963">Cytoplasm</keyword>
<reference evidence="9 10" key="1">
    <citation type="submission" date="2020-06" db="EMBL/GenBank/DDBJ databases">
        <title>The yeast mating-type switching endonuclease HO is a domesticated member of an unorthodox homing genetic element family.</title>
        <authorList>
            <person name="Coughlan A.Y."/>
            <person name="Lombardi L."/>
            <person name="Braun-Galleani S."/>
            <person name="Martos A.R."/>
            <person name="Galeote V."/>
            <person name="Bigey F."/>
            <person name="Dequin S."/>
            <person name="Byrne K.P."/>
            <person name="Wolfe K.H."/>
        </authorList>
    </citation>
    <scope>NUCLEOTIDE SEQUENCE [LARGE SCALE GENOMIC DNA]</scope>
    <source>
        <strain evidence="9 10">CBS764</strain>
    </source>
</reference>
<dbReference type="PANTHER" id="PTHR12843:SF5">
    <property type="entry name" value="EEF1A LYSINE METHYLTRANSFERASE 2"/>
    <property type="match status" value="1"/>
</dbReference>
<evidence type="ECO:0000256" key="7">
    <source>
        <dbReference type="HAMAP-Rule" id="MF_03188"/>
    </source>
</evidence>
<dbReference type="EC" id="2.1.1.-" evidence="7"/>
<dbReference type="GO" id="GO:0005737">
    <property type="term" value="C:cytoplasm"/>
    <property type="evidence" value="ECO:0007669"/>
    <property type="project" value="UniProtKB-SubCell"/>
</dbReference>
<keyword evidence="4 7" id="KW-0489">Methyltransferase</keyword>
<evidence type="ECO:0000256" key="5">
    <source>
        <dbReference type="ARBA" id="ARBA00022679"/>
    </source>
</evidence>
<evidence type="ECO:0000256" key="3">
    <source>
        <dbReference type="ARBA" id="ARBA00022490"/>
    </source>
</evidence>
<organism evidence="9 10">
    <name type="scientific">Torulaspora globosa</name>
    <dbReference type="NCBI Taxonomy" id="48254"/>
    <lineage>
        <taxon>Eukaryota</taxon>
        <taxon>Fungi</taxon>
        <taxon>Dikarya</taxon>
        <taxon>Ascomycota</taxon>
        <taxon>Saccharomycotina</taxon>
        <taxon>Saccharomycetes</taxon>
        <taxon>Saccharomycetales</taxon>
        <taxon>Saccharomycetaceae</taxon>
        <taxon>Torulaspora</taxon>
    </lineage>
</organism>
<dbReference type="GO" id="GO:0016279">
    <property type="term" value="F:protein-lysine N-methyltransferase activity"/>
    <property type="evidence" value="ECO:0007669"/>
    <property type="project" value="UniProtKB-UniRule"/>
</dbReference>
<dbReference type="CDD" id="cd02440">
    <property type="entry name" value="AdoMet_MTases"/>
    <property type="match status" value="1"/>
</dbReference>
<evidence type="ECO:0000256" key="6">
    <source>
        <dbReference type="ARBA" id="ARBA00022691"/>
    </source>
</evidence>
<comment type="function">
    <text evidence="7">S-adenosyl-L-methionine-dependent protein-lysine N-methyltransferase that mono- and dimethylates elongation factor 1-alpha at 'Lys-316'. May play a role in intracellular transport.</text>
</comment>
<protein>
    <recommendedName>
        <fullName evidence="7">Protein-lysine N-methyltransferase EFM4</fullName>
        <ecNumber evidence="7">2.1.1.-</ecNumber>
    </recommendedName>
    <alternativeName>
        <fullName evidence="7">Elongation factor methyltransferase 4</fullName>
    </alternativeName>
</protein>
<keyword evidence="10" id="KW-1185">Reference proteome</keyword>
<dbReference type="SUPFAM" id="SSF53335">
    <property type="entry name" value="S-adenosyl-L-methionine-dependent methyltransferases"/>
    <property type="match status" value="1"/>
</dbReference>
<dbReference type="Proteomes" id="UP000515788">
    <property type="component" value="Chromosome 3"/>
</dbReference>
<evidence type="ECO:0000259" key="8">
    <source>
        <dbReference type="Pfam" id="PF13847"/>
    </source>
</evidence>
<evidence type="ECO:0000256" key="1">
    <source>
        <dbReference type="ARBA" id="ARBA00004496"/>
    </source>
</evidence>
<evidence type="ECO:0000256" key="2">
    <source>
        <dbReference type="ARBA" id="ARBA00022448"/>
    </source>
</evidence>
<comment type="subcellular location">
    <subcellularLocation>
        <location evidence="1 7">Cytoplasm</location>
    </subcellularLocation>
</comment>
<dbReference type="OrthoDB" id="10069295at2759"/>
<evidence type="ECO:0000313" key="9">
    <source>
        <dbReference type="EMBL" id="QLL32334.1"/>
    </source>
</evidence>
<evidence type="ECO:0000256" key="4">
    <source>
        <dbReference type="ARBA" id="ARBA00022603"/>
    </source>
</evidence>
<keyword evidence="2 7" id="KW-0813">Transport</keyword>
<dbReference type="FunFam" id="3.40.50.150:FF:000287">
    <property type="entry name" value="Protein-lysine N-methyltransferase EFM4"/>
    <property type="match status" value="1"/>
</dbReference>
<sequence>MTNYPRCEKLTGEVDELNKKLVAMTERRTMEDTRKLNASQLGTKKYWDDFYALERDNFSKNPKDTGECWFDDNGAEERMVEFLLENVGQKKIDLGSKVIDLGTGNGHLLFELYENDFAGPMLGVDYSEESVEFATEISKANGYNDKIRFAAADIFAPDWNPGLFDLVLDKGTLDAIALCEKALADGRRMVEGYSSVVEKLLDRDGIFLITSCNFTEDELISIVQTDRLKVWRTIAYPAYEFGGVKGTTICSVAFIKQ</sequence>
<proteinExistence type="inferred from homology"/>